<dbReference type="PANTHER" id="PTHR33116:SF78">
    <property type="entry name" value="OS12G0587133 PROTEIN"/>
    <property type="match status" value="1"/>
</dbReference>
<dbReference type="InterPro" id="IPR012337">
    <property type="entry name" value="RNaseH-like_sf"/>
</dbReference>
<dbReference type="InterPro" id="IPR000477">
    <property type="entry name" value="RT_dom"/>
</dbReference>
<dbReference type="Pfam" id="PF13456">
    <property type="entry name" value="RVT_3"/>
    <property type="match status" value="1"/>
</dbReference>
<dbReference type="InterPro" id="IPR044730">
    <property type="entry name" value="RNase_H-like_dom_plant"/>
</dbReference>
<dbReference type="InterPro" id="IPR043502">
    <property type="entry name" value="DNA/RNA_pol_sf"/>
</dbReference>
<feature type="domain" description="Reverse transcriptase" evidence="1">
    <location>
        <begin position="473"/>
        <end position="751"/>
    </location>
</feature>
<accession>F4NCK7</accession>
<dbReference type="EMBL" id="FR852856">
    <property type="protein sequence ID" value="CCA66178.1"/>
    <property type="molecule type" value="Genomic_DNA"/>
</dbReference>
<dbReference type="InterPro" id="IPR026960">
    <property type="entry name" value="RVT-Znf"/>
</dbReference>
<dbReference type="GO" id="GO:0004523">
    <property type="term" value="F:RNA-DNA hybrid ribonuclease activity"/>
    <property type="evidence" value="ECO:0007669"/>
    <property type="project" value="InterPro"/>
</dbReference>
<sequence>MLLISWNIRGLTARPKRSSLRKMIFQHDPTFVFIQETKMDDITKKSVKTYWKADDVEWIFSPAAGNSGGIISLWNKSSFTMASTKIARSWMAISGCLHEVNYECTLINVYNPCDVGERAEVWRELLEFQKNNPRPCLVIGDFNEVLNENERGSHYFSQTGSTNFKDFVQDSHLLEIPPACGGFTWFRGNSRSILDRLFVNPEWITNLPNLRVSLLQRGLSDHCPLLVHNKELDWGPKPFRFQNCWLSDPECLKIVKAVWQDAEALHTIGKLKEVKKRLKSWNLTEFGNIDSKIKKFESEIQHLDSINNTRDLDTQELENRKEAQVELWKWIKRREMYWAQNSRVTWLKEGDRNTMFFHAIASNKRRKNSITTVEVDGLKIDEPSRIKWEATTYFKKIFKEEHGCRPLFEDLNFKCVTHEQAEQLTLPFSCEEIDEAVSTCSSDKAPGPDGFNFKFIKSAWGIIKHDIYEMVHKFWESSRLPQGSNVAYIALIPKMSNPKNFKDYRPISMVGCLYKIIAKVMAKRLQKIMSSLIGPLQSSYIEGRQILDGALVAGEVIDSCKKSGVEAILFKLDFHKAYDSVSWSFLKWILMQMRFPEQWCQWIMTCVTTASASILVNGSPSTPFKLKRGLRQGDPLSPFLFVLIGEALNQVILKATNMGLWSGVEVCRNGLKITHLQYADDTLVFSDARLESLKNIKMALILFHLASGLQVNFHKSSIIGMNTSKTWLNEAANSLLCKTGDIPFTYLGLPIGENIHKIKAWDPIINKISMKLATWKGRMLSIGGRLTLIKSSLSNLPLYFMSLFPIPKGVVEKINKITRRFLWSGDMEKRSIPLVAWKIAQLPKDMGGLGIGNIFHKNSAMLSKWMWRLLSDSSPIWCQVVCNKYKYQGTLSITDIKVPKSGGPWRHICAAIFHQANVKELLYKGFRKNIGSGSQTRFWLDSWLSSSSLKSEFPRLFSITMNPNASVESLGFWEGYNWVWSFSWKRILRPQDAIEKARLDNLLLQVCPARQAQDHLIWAFSKSGSFSTKSVSRQLVKLQHPHYQDAIRGVWVGLVPHRIELFVWLALLGKINTRDKLASLGIIHGDCNICPLCMTEPETAEHLLLHCPVASQIWSWWIGLWRIKWAFPLSLREAFTQWFWPKNSPFFKKVWSAVFFIIVWTLWKERNQRIFSNNPSTVKVLKDMVLMRLGWWISGWKDEFPYNPTDIMRNPSCLQWSGIKDDSKADLVIKSSVSWCPPPSQIIKWNVDASVHTCSARSAIGGVLRNHSGNFMCLFSSPIPFMEINCAEILAIHRAVKISSAKEELKGAKIILESDSKNAVLWCNSDSGGPWNLNFQLNFIRNTRKGGLDISIVHRSRSANVVADSMAKQGLHRLSEFIAWL</sequence>
<dbReference type="InterPro" id="IPR005135">
    <property type="entry name" value="Endo/exonuclease/phosphatase"/>
</dbReference>
<protein>
    <recommendedName>
        <fullName evidence="1">Reverse transcriptase domain-containing protein</fullName>
    </recommendedName>
</protein>
<dbReference type="PROSITE" id="PS50878">
    <property type="entry name" value="RT_POL"/>
    <property type="match status" value="1"/>
</dbReference>
<dbReference type="InterPro" id="IPR036691">
    <property type="entry name" value="Endo/exonu/phosph_ase_sf"/>
</dbReference>
<name>F4NCK7_BETVV</name>
<dbReference type="Gene3D" id="3.30.420.10">
    <property type="entry name" value="Ribonuclease H-like superfamily/Ribonuclease H"/>
    <property type="match status" value="1"/>
</dbReference>
<dbReference type="Pfam" id="PF13966">
    <property type="entry name" value="zf-RVT"/>
    <property type="match status" value="1"/>
</dbReference>
<dbReference type="Gene3D" id="3.60.10.10">
    <property type="entry name" value="Endonuclease/exonuclease/phosphatase"/>
    <property type="match status" value="1"/>
</dbReference>
<organism evidence="2">
    <name type="scientific">Beta vulgaris subsp. vulgaris</name>
    <name type="common">Beet</name>
    <dbReference type="NCBI Taxonomy" id="3555"/>
    <lineage>
        <taxon>Eukaryota</taxon>
        <taxon>Viridiplantae</taxon>
        <taxon>Streptophyta</taxon>
        <taxon>Embryophyta</taxon>
        <taxon>Tracheophyta</taxon>
        <taxon>Spermatophyta</taxon>
        <taxon>Magnoliopsida</taxon>
        <taxon>eudicotyledons</taxon>
        <taxon>Gunneridae</taxon>
        <taxon>Pentapetalae</taxon>
        <taxon>Caryophyllales</taxon>
        <taxon>Chenopodiaceae</taxon>
        <taxon>Betoideae</taxon>
        <taxon>Beta</taxon>
    </lineage>
</organism>
<dbReference type="Pfam" id="PF00078">
    <property type="entry name" value="RVT_1"/>
    <property type="match status" value="1"/>
</dbReference>
<dbReference type="GO" id="GO:0003676">
    <property type="term" value="F:nucleic acid binding"/>
    <property type="evidence" value="ECO:0007669"/>
    <property type="project" value="InterPro"/>
</dbReference>
<dbReference type="SUPFAM" id="SSF56219">
    <property type="entry name" value="DNase I-like"/>
    <property type="match status" value="1"/>
</dbReference>
<dbReference type="CDD" id="cd01650">
    <property type="entry name" value="RT_nLTR_like"/>
    <property type="match status" value="1"/>
</dbReference>
<reference evidence="2" key="1">
    <citation type="journal article" date="2014" name="Plant J.">
        <title>Profiling of extensively diversified plant LINEs reveals distinct plant-specific subclades.</title>
        <authorList>
            <person name="Heitkam T."/>
            <person name="Holtgrawe D."/>
            <person name="Dohm J.C."/>
            <person name="Minoche A.E."/>
            <person name="Himmelbauer H."/>
            <person name="Weisshaar B."/>
            <person name="Schmidt T."/>
        </authorList>
    </citation>
    <scope>NUCLEOTIDE SEQUENCE</scope>
</reference>
<dbReference type="Pfam" id="PF03372">
    <property type="entry name" value="Exo_endo_phos"/>
    <property type="match status" value="1"/>
</dbReference>
<proteinExistence type="predicted"/>
<dbReference type="InterPro" id="IPR002156">
    <property type="entry name" value="RNaseH_domain"/>
</dbReference>
<dbReference type="CDD" id="cd06222">
    <property type="entry name" value="RNase_H_like"/>
    <property type="match status" value="1"/>
</dbReference>
<dbReference type="PANTHER" id="PTHR33116">
    <property type="entry name" value="REVERSE TRANSCRIPTASE ZINC-BINDING DOMAIN-CONTAINING PROTEIN-RELATED-RELATED"/>
    <property type="match status" value="1"/>
</dbReference>
<evidence type="ECO:0000259" key="1">
    <source>
        <dbReference type="PROSITE" id="PS50878"/>
    </source>
</evidence>
<dbReference type="SUPFAM" id="SSF53098">
    <property type="entry name" value="Ribonuclease H-like"/>
    <property type="match status" value="1"/>
</dbReference>
<dbReference type="SUPFAM" id="SSF56672">
    <property type="entry name" value="DNA/RNA polymerases"/>
    <property type="match status" value="1"/>
</dbReference>
<evidence type="ECO:0000313" key="2">
    <source>
        <dbReference type="EMBL" id="CCA66178.1"/>
    </source>
</evidence>
<dbReference type="InterPro" id="IPR036397">
    <property type="entry name" value="RNaseH_sf"/>
</dbReference>